<dbReference type="InterPro" id="IPR055254">
    <property type="entry name" value="pPIWI_RE_Z"/>
</dbReference>
<evidence type="ECO:0000313" key="3">
    <source>
        <dbReference type="Proteomes" id="UP000199360"/>
    </source>
</evidence>
<dbReference type="Proteomes" id="UP000199360">
    <property type="component" value="Unassembled WGS sequence"/>
</dbReference>
<gene>
    <name evidence="2" type="ORF">GA0070213_106327</name>
</gene>
<reference evidence="3" key="1">
    <citation type="submission" date="2016-06" db="EMBL/GenBank/DDBJ databases">
        <authorList>
            <person name="Varghese N."/>
            <person name="Submissions Spin"/>
        </authorList>
    </citation>
    <scope>NUCLEOTIDE SEQUENCE [LARGE SCALE GENOMIC DNA]</scope>
    <source>
        <strain evidence="3">DSM 45647</strain>
    </source>
</reference>
<dbReference type="SUPFAM" id="SSF52540">
    <property type="entry name" value="P-loop containing nucleoside triphosphate hydrolases"/>
    <property type="match status" value="1"/>
</dbReference>
<name>A0A1C5IQQ9_9ACTN</name>
<dbReference type="InterPro" id="IPR027417">
    <property type="entry name" value="P-loop_NTPase"/>
</dbReference>
<evidence type="ECO:0000313" key="2">
    <source>
        <dbReference type="EMBL" id="SCG60339.1"/>
    </source>
</evidence>
<proteinExistence type="predicted"/>
<evidence type="ECO:0000259" key="1">
    <source>
        <dbReference type="Pfam" id="PF18155"/>
    </source>
</evidence>
<organism evidence="2 3">
    <name type="scientific">Micromonospora humi</name>
    <dbReference type="NCBI Taxonomy" id="745366"/>
    <lineage>
        <taxon>Bacteria</taxon>
        <taxon>Bacillati</taxon>
        <taxon>Actinomycetota</taxon>
        <taxon>Actinomycetes</taxon>
        <taxon>Micromonosporales</taxon>
        <taxon>Micromonosporaceae</taxon>
        <taxon>Micromonospora</taxon>
    </lineage>
</organism>
<dbReference type="AlphaFoldDB" id="A0A1C5IQQ9"/>
<feature type="domain" description="pPIWI-RE three-gene island" evidence="1">
    <location>
        <begin position="26"/>
        <end position="184"/>
    </location>
</feature>
<dbReference type="RefSeq" id="WP_091063028.1">
    <property type="nucleotide sequence ID" value="NZ_FMDM01000006.1"/>
</dbReference>
<keyword evidence="3" id="KW-1185">Reference proteome</keyword>
<dbReference type="STRING" id="745366.GA0070213_106327"/>
<accession>A0A1C5IQQ9</accession>
<sequence>MRQINTIRNRFTRALRGHYTPIGDQPSPSRLMDTELCLYLLETVAADQTAHGVPALLDGYRALWDAVPSPPADATVRLANARALLWRSQRPYGWDELLRAYLSAPEAVRGYHLDPLGRPLRRQCRVAPDRWDWYEQLLTEPLPFATTGVRFATPGRYRMSSTARGHGVTVPDGLPPAPAPALHDLAVRTRAPIEVTWQELVAAARGMDAADLQARRAPHRWEERLQDVTLQIRLADHTFGDATTLRIDRILHMVGMVSVGKSTLVTILATWAAQHDFRVTIVVGDNSAALRMAHELSWYDGVVAAPVMGQNRTRHAERLHRLQPPAPGRLLPPEPYGFELVSTACPLDAVRDKATPLEVREAPCQHLIETDPDAPVDGWRDGARRACPLWHRCQRHEAARRLVTANVWIATPWSLVHTPVPGPLSHEQMRYLEAAWRRSDLILVDEADQVQANLDEMFASAQVLLGPSQEAWIDEIGARVAEKLRATGRAPVSSRQIRRFTTALNQARSAADIIYQLLQRDRVRAGKPVLNWLDPDYFTAWTLFNSLAQDWAGYTAAKGRRPDPGWDTDPLYKLLREQFNAFIDNPTDVSGEVAGGLATLAEAQLSETEEETREEAVRQWLTELSDRELVEGRKIAPTELDRNVWRLELAVAVAVMAHRLNLMLAIWPEVAAELDMFDTLPAEVRRPPSDLAVAVPESPMGNVLGFQHVEDDTDRRDGQLGEFRFFRYTGVGRALLVGLPDLFPAEGPGPNVLLLSGTSWAGTSPRYDIDVPVEAILRPPPQKLAAISETTFTLDIQHQGERSTPIWVSGRYGDERASALRQMVAALTQPGAGPGRPNRLERERAALPPGRQKVMLLVGSYAEARTVTNELLRRKSSWEGQVRCLIGDDELETGWDDGHLLRRGDVADFGTDDAWLLVAPILAVERGHNILNNDGVAAIGAAFFLVRPHPRPKDLSYVTQRINQYALEQLRPHPLDDDCPAHERLVGAGSRRRRVAQRQWRRLLHAMVAYSQLGTDERQRVAWTQLVTIWQVVGRLLRGGQAAKVYFCDAAFAPATARRSDTDTDLDDASTSLLHGMREVLTPYFEPNGVHTDRHLVQALYQPLYRALTTMGDR</sequence>
<dbReference type="EMBL" id="FMDM01000006">
    <property type="protein sequence ID" value="SCG60339.1"/>
    <property type="molecule type" value="Genomic_DNA"/>
</dbReference>
<dbReference type="OrthoDB" id="8252072at2"/>
<protein>
    <recommendedName>
        <fullName evidence="1">pPIWI-RE three-gene island domain-containing protein</fullName>
    </recommendedName>
</protein>
<dbReference type="Pfam" id="PF18155">
    <property type="entry name" value="pPIWI_RE_Z"/>
    <property type="match status" value="1"/>
</dbReference>